<accession>A0ACB9HBD0</accession>
<dbReference type="Proteomes" id="UP001055811">
    <property type="component" value="Linkage Group LG01"/>
</dbReference>
<evidence type="ECO:0000313" key="2">
    <source>
        <dbReference type="Proteomes" id="UP001055811"/>
    </source>
</evidence>
<reference evidence="2" key="1">
    <citation type="journal article" date="2022" name="Mol. Ecol. Resour.">
        <title>The genomes of chicory, endive, great burdock and yacon provide insights into Asteraceae palaeo-polyploidization history and plant inulin production.</title>
        <authorList>
            <person name="Fan W."/>
            <person name="Wang S."/>
            <person name="Wang H."/>
            <person name="Wang A."/>
            <person name="Jiang F."/>
            <person name="Liu H."/>
            <person name="Zhao H."/>
            <person name="Xu D."/>
            <person name="Zhang Y."/>
        </authorList>
    </citation>
    <scope>NUCLEOTIDE SEQUENCE [LARGE SCALE GENOMIC DNA]</scope>
    <source>
        <strain evidence="2">cv. Punajuju</strain>
    </source>
</reference>
<organism evidence="1 2">
    <name type="scientific">Cichorium intybus</name>
    <name type="common">Chicory</name>
    <dbReference type="NCBI Taxonomy" id="13427"/>
    <lineage>
        <taxon>Eukaryota</taxon>
        <taxon>Viridiplantae</taxon>
        <taxon>Streptophyta</taxon>
        <taxon>Embryophyta</taxon>
        <taxon>Tracheophyta</taxon>
        <taxon>Spermatophyta</taxon>
        <taxon>Magnoliopsida</taxon>
        <taxon>eudicotyledons</taxon>
        <taxon>Gunneridae</taxon>
        <taxon>Pentapetalae</taxon>
        <taxon>asterids</taxon>
        <taxon>campanulids</taxon>
        <taxon>Asterales</taxon>
        <taxon>Asteraceae</taxon>
        <taxon>Cichorioideae</taxon>
        <taxon>Cichorieae</taxon>
        <taxon>Cichoriinae</taxon>
        <taxon>Cichorium</taxon>
    </lineage>
</organism>
<name>A0ACB9HBD0_CICIN</name>
<proteinExistence type="predicted"/>
<protein>
    <submittedName>
        <fullName evidence="1">Uncharacterized protein</fullName>
    </submittedName>
</protein>
<comment type="caution">
    <text evidence="1">The sequence shown here is derived from an EMBL/GenBank/DDBJ whole genome shotgun (WGS) entry which is preliminary data.</text>
</comment>
<gene>
    <name evidence="1" type="ORF">L2E82_06478</name>
</gene>
<dbReference type="EMBL" id="CM042009">
    <property type="protein sequence ID" value="KAI3792595.1"/>
    <property type="molecule type" value="Genomic_DNA"/>
</dbReference>
<reference evidence="1 2" key="2">
    <citation type="journal article" date="2022" name="Mol. Ecol. Resour.">
        <title>The genomes of chicory, endive, great burdock and yacon provide insights into Asteraceae paleo-polyploidization history and plant inulin production.</title>
        <authorList>
            <person name="Fan W."/>
            <person name="Wang S."/>
            <person name="Wang H."/>
            <person name="Wang A."/>
            <person name="Jiang F."/>
            <person name="Liu H."/>
            <person name="Zhao H."/>
            <person name="Xu D."/>
            <person name="Zhang Y."/>
        </authorList>
    </citation>
    <scope>NUCLEOTIDE SEQUENCE [LARGE SCALE GENOMIC DNA]</scope>
    <source>
        <strain evidence="2">cv. Punajuju</strain>
        <tissue evidence="1">Leaves</tissue>
    </source>
</reference>
<keyword evidence="2" id="KW-1185">Reference proteome</keyword>
<evidence type="ECO:0000313" key="1">
    <source>
        <dbReference type="EMBL" id="KAI3792595.1"/>
    </source>
</evidence>
<sequence length="118" mass="12812">MIPIVNKLQEVLVKVGRRDSELELSQVAVAGSQSSGKSSIFEALVGRDFLPRATTLHKISTCTFRFGKFDALQIAGIVDPNGNYTIGVITKLDIMDRGTDAYNLFLGKTIPLGLITLD</sequence>